<evidence type="ECO:0000256" key="5">
    <source>
        <dbReference type="ARBA" id="ARBA00038359"/>
    </source>
</evidence>
<proteinExistence type="inferred from homology"/>
<evidence type="ECO:0000256" key="4">
    <source>
        <dbReference type="ARBA" id="ARBA00023136"/>
    </source>
</evidence>
<dbReference type="PANTHER" id="PTHR33048:SF47">
    <property type="entry name" value="INTEGRAL MEMBRANE PROTEIN-RELATED"/>
    <property type="match status" value="1"/>
</dbReference>
<feature type="region of interest" description="Disordered" evidence="6">
    <location>
        <begin position="355"/>
        <end position="406"/>
    </location>
</feature>
<keyword evidence="4 7" id="KW-0472">Membrane</keyword>
<reference evidence="9 10" key="1">
    <citation type="submission" date="2016-07" db="EMBL/GenBank/DDBJ databases">
        <title>Pervasive Adenine N6-methylation of Active Genes in Fungi.</title>
        <authorList>
            <consortium name="DOE Joint Genome Institute"/>
            <person name="Mondo S.J."/>
            <person name="Dannebaum R.O."/>
            <person name="Kuo R.C."/>
            <person name="Labutti K."/>
            <person name="Haridas S."/>
            <person name="Kuo A."/>
            <person name="Salamov A."/>
            <person name="Ahrendt S.R."/>
            <person name="Lipzen A."/>
            <person name="Sullivan W."/>
            <person name="Andreopoulos W.B."/>
            <person name="Clum A."/>
            <person name="Lindquist E."/>
            <person name="Daum C."/>
            <person name="Ramamoorthy G.K."/>
            <person name="Gryganskyi A."/>
            <person name="Culley D."/>
            <person name="Magnuson J.K."/>
            <person name="James T.Y."/>
            <person name="O'Malley M.A."/>
            <person name="Stajich J.E."/>
            <person name="Spatafora J.W."/>
            <person name="Visel A."/>
            <person name="Grigoriev I.V."/>
        </authorList>
    </citation>
    <scope>NUCLEOTIDE SEQUENCE [LARGE SCALE GENOMIC DNA]</scope>
    <source>
        <strain evidence="9 10">CBS 115471</strain>
    </source>
</reference>
<keyword evidence="3 7" id="KW-1133">Transmembrane helix</keyword>
<comment type="subcellular location">
    <subcellularLocation>
        <location evidence="1">Membrane</location>
        <topology evidence="1">Multi-pass membrane protein</topology>
    </subcellularLocation>
</comment>
<feature type="transmembrane region" description="Helical" evidence="7">
    <location>
        <begin position="231"/>
        <end position="251"/>
    </location>
</feature>
<protein>
    <recommendedName>
        <fullName evidence="8">Rhodopsin domain-containing protein</fullName>
    </recommendedName>
</protein>
<dbReference type="InterPro" id="IPR049326">
    <property type="entry name" value="Rhodopsin_dom_fungi"/>
</dbReference>
<feature type="transmembrane region" description="Helical" evidence="7">
    <location>
        <begin position="148"/>
        <end position="166"/>
    </location>
</feature>
<dbReference type="GO" id="GO:0016020">
    <property type="term" value="C:membrane"/>
    <property type="evidence" value="ECO:0007669"/>
    <property type="project" value="UniProtKB-SubCell"/>
</dbReference>
<evidence type="ECO:0000256" key="2">
    <source>
        <dbReference type="ARBA" id="ARBA00022692"/>
    </source>
</evidence>
<keyword evidence="10" id="KW-1185">Reference proteome</keyword>
<dbReference type="Proteomes" id="UP000193144">
    <property type="component" value="Unassembled WGS sequence"/>
</dbReference>
<feature type="transmembrane region" description="Helical" evidence="7">
    <location>
        <begin position="71"/>
        <end position="90"/>
    </location>
</feature>
<comment type="similarity">
    <text evidence="5">Belongs to the SAT4 family.</text>
</comment>
<dbReference type="EMBL" id="MCFA01000143">
    <property type="protein sequence ID" value="ORY03759.1"/>
    <property type="molecule type" value="Genomic_DNA"/>
</dbReference>
<evidence type="ECO:0000313" key="9">
    <source>
        <dbReference type="EMBL" id="ORY03759.1"/>
    </source>
</evidence>
<accession>A0A1Y1Z0L9</accession>
<evidence type="ECO:0000256" key="6">
    <source>
        <dbReference type="SAM" id="MobiDB-lite"/>
    </source>
</evidence>
<evidence type="ECO:0000256" key="7">
    <source>
        <dbReference type="SAM" id="Phobius"/>
    </source>
</evidence>
<dbReference type="OrthoDB" id="5342292at2759"/>
<dbReference type="STRING" id="1231657.A0A1Y1Z0L9"/>
<feature type="transmembrane region" description="Helical" evidence="7">
    <location>
        <begin position="201"/>
        <end position="219"/>
    </location>
</feature>
<dbReference type="Pfam" id="PF20684">
    <property type="entry name" value="Fung_rhodopsin"/>
    <property type="match status" value="1"/>
</dbReference>
<evidence type="ECO:0000313" key="10">
    <source>
        <dbReference type="Proteomes" id="UP000193144"/>
    </source>
</evidence>
<comment type="caution">
    <text evidence="9">The sequence shown here is derived from an EMBL/GenBank/DDBJ whole genome shotgun (WGS) entry which is preliminary data.</text>
</comment>
<dbReference type="PANTHER" id="PTHR33048">
    <property type="entry name" value="PTH11-LIKE INTEGRAL MEMBRANE PROTEIN (AFU_ORTHOLOGUE AFUA_5G11245)"/>
    <property type="match status" value="1"/>
</dbReference>
<keyword evidence="2 7" id="KW-0812">Transmembrane</keyword>
<feature type="region of interest" description="Disordered" evidence="6">
    <location>
        <begin position="1"/>
        <end position="21"/>
    </location>
</feature>
<gene>
    <name evidence="9" type="ORF">BCR34DRAFT_573318</name>
</gene>
<evidence type="ECO:0000256" key="3">
    <source>
        <dbReference type="ARBA" id="ARBA00022989"/>
    </source>
</evidence>
<dbReference type="InterPro" id="IPR052337">
    <property type="entry name" value="SAT4-like"/>
</dbReference>
<feature type="transmembrane region" description="Helical" evidence="7">
    <location>
        <begin position="29"/>
        <end position="50"/>
    </location>
</feature>
<sequence>MATSTTSAPKPAMSAPPGEVSDLTDPENILWKFNVIAQTVCMTVATVLFLMRCFIRLGFSRMPLQWILEDWCLTLSFLGLVVYSALISTVMDHDGGVHQWNLEAPTVHKILYYFYVESIVYGPVICCTKFSILLMYLRLLIPQRWSPLWTAVHVFIYICALFYTGLTLTKIFQCHPIERTWDKSIPGKCINTPVLLQVSGLFNTITDALILLVPIRAVWDLKMTIKKKVAVCAVFGIGCIAPIFSVIGFIYRYRVAKSLDLSYNNPLMLLWATAEITTGIICACLPTLPTLFRRRHKNTTLTSSHSQSTPHSATRSYQRNKIVGYEYGEYLELDETPGSRSPPHDEMVTTTVRGGASPAASINHDGWSSGSGERLTDEDEMRNGAPGRGLGGGIVRTVRIEQTGTL</sequence>
<feature type="domain" description="Rhodopsin" evidence="8">
    <location>
        <begin position="52"/>
        <end position="294"/>
    </location>
</feature>
<name>A0A1Y1Z0L9_9PLEO</name>
<evidence type="ECO:0000256" key="1">
    <source>
        <dbReference type="ARBA" id="ARBA00004141"/>
    </source>
</evidence>
<dbReference type="AlphaFoldDB" id="A0A1Y1Z0L9"/>
<organism evidence="9 10">
    <name type="scientific">Clohesyomyces aquaticus</name>
    <dbReference type="NCBI Taxonomy" id="1231657"/>
    <lineage>
        <taxon>Eukaryota</taxon>
        <taxon>Fungi</taxon>
        <taxon>Dikarya</taxon>
        <taxon>Ascomycota</taxon>
        <taxon>Pezizomycotina</taxon>
        <taxon>Dothideomycetes</taxon>
        <taxon>Pleosporomycetidae</taxon>
        <taxon>Pleosporales</taxon>
        <taxon>Lindgomycetaceae</taxon>
        <taxon>Clohesyomyces</taxon>
    </lineage>
</organism>
<feature type="transmembrane region" description="Helical" evidence="7">
    <location>
        <begin position="271"/>
        <end position="292"/>
    </location>
</feature>
<evidence type="ECO:0000259" key="8">
    <source>
        <dbReference type="Pfam" id="PF20684"/>
    </source>
</evidence>
<feature type="transmembrane region" description="Helical" evidence="7">
    <location>
        <begin position="110"/>
        <end position="136"/>
    </location>
</feature>